<gene>
    <name evidence="4" type="ORF">CUTER_00660</name>
</gene>
<name>A0A0G3H9Y4_9CORY</name>
<evidence type="ECO:0000256" key="1">
    <source>
        <dbReference type="ARBA" id="ARBA00008814"/>
    </source>
</evidence>
<evidence type="ECO:0000256" key="2">
    <source>
        <dbReference type="SAM" id="SignalP"/>
    </source>
</evidence>
<evidence type="ECO:0000313" key="4">
    <source>
        <dbReference type="EMBL" id="AKK10156.1"/>
    </source>
</evidence>
<reference evidence="4 5" key="1">
    <citation type="journal article" date="2015" name="Genome Announc.">
        <title>Virulence Factor Genes Detected in the Complete Genome Sequence of Corynebacterium uterequi DSM 45634, Isolated from the Uterus of a Maiden Mare.</title>
        <authorList>
            <person name="Ruckert C."/>
            <person name="Kriete M."/>
            <person name="Jaenicke S."/>
            <person name="Winkler A."/>
            <person name="Tauch A."/>
        </authorList>
    </citation>
    <scope>NUCLEOTIDE SEQUENCE [LARGE SCALE GENOMIC DNA]</scope>
    <source>
        <strain evidence="4 5">DSM 45634</strain>
    </source>
</reference>
<evidence type="ECO:0000259" key="3">
    <source>
        <dbReference type="PROSITE" id="PS50983"/>
    </source>
</evidence>
<dbReference type="InterPro" id="IPR002491">
    <property type="entry name" value="ABC_transptr_periplasmic_BD"/>
</dbReference>
<dbReference type="Pfam" id="PF01497">
    <property type="entry name" value="Peripla_BP_2"/>
    <property type="match status" value="1"/>
</dbReference>
<feature type="domain" description="Fe/B12 periplasmic-binding" evidence="3">
    <location>
        <begin position="66"/>
        <end position="335"/>
    </location>
</feature>
<sequence length="335" mass="35453">MKTRALAIGLCAAVGLVLVGCSPDEQPSTSTTASNDAATTAAAAQEGSIQVENCGQTFTLDSPAQQATLLAPNSVTTLSALGVLDQVVAKAGFYPPEYFDDATNAKLDGIETLSDRLDPSGHLQISREQVMATNPDLIIGYTDQITPDTMKPQGIPVVTEEAYCDGIEGDATWEDVYHHVELYAALFGKPEEGAAYIEELKKTVASFEGEDSGKTVAVLYPTVGGGVTYAYGTGSMSHPVVTGAGLENVFADTSERVFEVSAEQLVDRAPDVIVALYQSDNPDEIIDAVRQLPGSEAIPAVRDNRIIPLLFNYAEPPTPLAVKGVEVLKNELAEK</sequence>
<dbReference type="KEGG" id="cut:CUTER_00660"/>
<dbReference type="Proteomes" id="UP000035548">
    <property type="component" value="Chromosome"/>
</dbReference>
<dbReference type="PROSITE" id="PS51257">
    <property type="entry name" value="PROKAR_LIPOPROTEIN"/>
    <property type="match status" value="1"/>
</dbReference>
<dbReference type="PANTHER" id="PTHR30535">
    <property type="entry name" value="VITAMIN B12-BINDING PROTEIN"/>
    <property type="match status" value="1"/>
</dbReference>
<dbReference type="OrthoDB" id="9797850at2"/>
<dbReference type="RefSeq" id="WP_047258803.1">
    <property type="nucleotide sequence ID" value="NZ_CP011546.1"/>
</dbReference>
<dbReference type="SUPFAM" id="SSF53807">
    <property type="entry name" value="Helical backbone' metal receptor"/>
    <property type="match status" value="1"/>
</dbReference>
<comment type="similarity">
    <text evidence="1">Belongs to the bacterial solute-binding protein 8 family.</text>
</comment>
<protein>
    <submittedName>
        <fullName evidence="4">ABC-type Fe3+-hydroxamate transport system, periplasmic component</fullName>
    </submittedName>
</protein>
<evidence type="ECO:0000313" key="5">
    <source>
        <dbReference type="Proteomes" id="UP000035548"/>
    </source>
</evidence>
<dbReference type="AlphaFoldDB" id="A0A0G3H9Y4"/>
<accession>A0A0G3H9Y4</accession>
<dbReference type="STRING" id="1072256.CUTER_00660"/>
<feature type="signal peptide" evidence="2">
    <location>
        <begin position="1"/>
        <end position="19"/>
    </location>
</feature>
<dbReference type="PROSITE" id="PS50983">
    <property type="entry name" value="FE_B12_PBP"/>
    <property type="match status" value="1"/>
</dbReference>
<proteinExistence type="inferred from homology"/>
<feature type="chain" id="PRO_5038661245" evidence="2">
    <location>
        <begin position="20"/>
        <end position="335"/>
    </location>
</feature>
<organism evidence="4 5">
    <name type="scientific">Corynebacterium uterequi</name>
    <dbReference type="NCBI Taxonomy" id="1072256"/>
    <lineage>
        <taxon>Bacteria</taxon>
        <taxon>Bacillati</taxon>
        <taxon>Actinomycetota</taxon>
        <taxon>Actinomycetes</taxon>
        <taxon>Mycobacteriales</taxon>
        <taxon>Corynebacteriaceae</taxon>
        <taxon>Corynebacterium</taxon>
    </lineage>
</organism>
<reference evidence="5" key="2">
    <citation type="submission" date="2015-05" db="EMBL/GenBank/DDBJ databases">
        <title>Complete genome sequence of Corynebacterium uterequi DSM 45634, isolated from the uterus of a maiden mare.</title>
        <authorList>
            <person name="Ruckert C."/>
            <person name="Albersmeier A."/>
            <person name="Winkler A."/>
            <person name="Tauch A."/>
        </authorList>
    </citation>
    <scope>NUCLEOTIDE SEQUENCE [LARGE SCALE GENOMIC DNA]</scope>
    <source>
        <strain evidence="5">DSM 45634</strain>
    </source>
</reference>
<keyword evidence="2" id="KW-0732">Signal</keyword>
<keyword evidence="5" id="KW-1185">Reference proteome</keyword>
<dbReference type="PANTHER" id="PTHR30535:SF34">
    <property type="entry name" value="MOLYBDATE-BINDING PROTEIN MOLA"/>
    <property type="match status" value="1"/>
</dbReference>
<dbReference type="Gene3D" id="3.40.50.1980">
    <property type="entry name" value="Nitrogenase molybdenum iron protein domain"/>
    <property type="match status" value="2"/>
</dbReference>
<dbReference type="EMBL" id="CP011546">
    <property type="protein sequence ID" value="AKK10156.1"/>
    <property type="molecule type" value="Genomic_DNA"/>
</dbReference>
<dbReference type="PATRIC" id="fig|1072256.5.peg.123"/>
<dbReference type="InterPro" id="IPR050902">
    <property type="entry name" value="ABC_Transporter_SBP"/>
</dbReference>